<dbReference type="AlphaFoldDB" id="A0A1R2BAM6"/>
<dbReference type="InterPro" id="IPR036873">
    <property type="entry name" value="Rhodanese-like_dom_sf"/>
</dbReference>
<name>A0A1R2BAM6_9CILI</name>
<proteinExistence type="predicted"/>
<dbReference type="PROSITE" id="PS50206">
    <property type="entry name" value="RHODANESE_3"/>
    <property type="match status" value="1"/>
</dbReference>
<dbReference type="EMBL" id="MPUH01000791">
    <property type="protein sequence ID" value="OMJ73853.1"/>
    <property type="molecule type" value="Genomic_DNA"/>
</dbReference>
<reference evidence="2 3" key="1">
    <citation type="submission" date="2016-11" db="EMBL/GenBank/DDBJ databases">
        <title>The macronuclear genome of Stentor coeruleus: a giant cell with tiny introns.</title>
        <authorList>
            <person name="Slabodnick M."/>
            <person name="Ruby J.G."/>
            <person name="Reiff S.B."/>
            <person name="Swart E.C."/>
            <person name="Gosai S."/>
            <person name="Prabakaran S."/>
            <person name="Witkowska E."/>
            <person name="Larue G.E."/>
            <person name="Fisher S."/>
            <person name="Freeman R.M."/>
            <person name="Gunawardena J."/>
            <person name="Chu W."/>
            <person name="Stover N.A."/>
            <person name="Gregory B.D."/>
            <person name="Nowacki M."/>
            <person name="Derisi J."/>
            <person name="Roy S.W."/>
            <person name="Marshall W.F."/>
            <person name="Sood P."/>
        </authorList>
    </citation>
    <scope>NUCLEOTIDE SEQUENCE [LARGE SCALE GENOMIC DNA]</scope>
    <source>
        <strain evidence="2">WM001</strain>
    </source>
</reference>
<keyword evidence="3" id="KW-1185">Reference proteome</keyword>
<comment type="caution">
    <text evidence="2">The sequence shown here is derived from an EMBL/GenBank/DDBJ whole genome shotgun (WGS) entry which is preliminary data.</text>
</comment>
<accession>A0A1R2BAM6</accession>
<sequence length="280" mass="31744">MSIISVKDLPNLKDKTLIYFASSIPFDVLPDTFVCIVNEDLSNFVFKLRKIDILYFPIICYDDGDMKFASQAFWIFKAMGYPVFVLYGGIKACEDEGLELMSNCAPPLLEKKDPQFIDFNKLPKLCPDAVTVKALPFLFYEVLGQDITEEKVKKVLEAHRIDYNYSNCTLKGKCAGVFSLFLLYLKFSDVKVFLGEWSEPVPFRSGNSLAPETFHTVAESVYYDAIEGQSLSTNKVIDEDPVPEKVTVEHYSLSNVQPRKSIHPYQIEASTTNCRSCLLL</sequence>
<dbReference type="SUPFAM" id="SSF52821">
    <property type="entry name" value="Rhodanese/Cell cycle control phosphatase"/>
    <property type="match status" value="1"/>
</dbReference>
<dbReference type="Gene3D" id="3.40.250.10">
    <property type="entry name" value="Rhodanese-like domain"/>
    <property type="match status" value="1"/>
</dbReference>
<protein>
    <recommendedName>
        <fullName evidence="1">Rhodanese domain-containing protein</fullName>
    </recommendedName>
</protein>
<evidence type="ECO:0000313" key="3">
    <source>
        <dbReference type="Proteomes" id="UP000187209"/>
    </source>
</evidence>
<organism evidence="2 3">
    <name type="scientific">Stentor coeruleus</name>
    <dbReference type="NCBI Taxonomy" id="5963"/>
    <lineage>
        <taxon>Eukaryota</taxon>
        <taxon>Sar</taxon>
        <taxon>Alveolata</taxon>
        <taxon>Ciliophora</taxon>
        <taxon>Postciliodesmatophora</taxon>
        <taxon>Heterotrichea</taxon>
        <taxon>Heterotrichida</taxon>
        <taxon>Stentoridae</taxon>
        <taxon>Stentor</taxon>
    </lineage>
</organism>
<gene>
    <name evidence="2" type="ORF">SteCoe_27369</name>
</gene>
<dbReference type="Proteomes" id="UP000187209">
    <property type="component" value="Unassembled WGS sequence"/>
</dbReference>
<feature type="domain" description="Rhodanese" evidence="1">
    <location>
        <begin position="57"/>
        <end position="102"/>
    </location>
</feature>
<evidence type="ECO:0000259" key="1">
    <source>
        <dbReference type="PROSITE" id="PS50206"/>
    </source>
</evidence>
<evidence type="ECO:0000313" key="2">
    <source>
        <dbReference type="EMBL" id="OMJ73853.1"/>
    </source>
</evidence>
<dbReference type="InterPro" id="IPR001763">
    <property type="entry name" value="Rhodanese-like_dom"/>
</dbReference>